<evidence type="ECO:0000256" key="1">
    <source>
        <dbReference type="SAM" id="MobiDB-lite"/>
    </source>
</evidence>
<evidence type="ECO:0000313" key="3">
    <source>
        <dbReference type="Proteomes" id="UP000069205"/>
    </source>
</evidence>
<dbReference type="KEGG" id="nmv:NITMOv2_3078"/>
<gene>
    <name evidence="2" type="ORF">NITMOv2_3078</name>
</gene>
<proteinExistence type="predicted"/>
<dbReference type="EMBL" id="CP011801">
    <property type="protein sequence ID" value="ALA59477.1"/>
    <property type="molecule type" value="Genomic_DNA"/>
</dbReference>
<accession>A0A0K2GFV2</accession>
<organism evidence="2 3">
    <name type="scientific">Nitrospira moscoviensis</name>
    <dbReference type="NCBI Taxonomy" id="42253"/>
    <lineage>
        <taxon>Bacteria</taxon>
        <taxon>Pseudomonadati</taxon>
        <taxon>Nitrospirota</taxon>
        <taxon>Nitrospiria</taxon>
        <taxon>Nitrospirales</taxon>
        <taxon>Nitrospiraceae</taxon>
        <taxon>Nitrospira</taxon>
    </lineage>
</organism>
<reference evidence="2 3" key="1">
    <citation type="journal article" date="2015" name="Proc. Natl. Acad. Sci. U.S.A.">
        <title>Expanded metabolic versatility of ubiquitous nitrite-oxidizing bacteria from the genus Nitrospira.</title>
        <authorList>
            <person name="Koch H."/>
            <person name="Lucker S."/>
            <person name="Albertsen M."/>
            <person name="Kitzinger K."/>
            <person name="Herbold C."/>
            <person name="Spieck E."/>
            <person name="Nielsen P.H."/>
            <person name="Wagner M."/>
            <person name="Daims H."/>
        </authorList>
    </citation>
    <scope>NUCLEOTIDE SEQUENCE [LARGE SCALE GENOMIC DNA]</scope>
    <source>
        <strain evidence="2 3">NSP M-1</strain>
    </source>
</reference>
<keyword evidence="3" id="KW-1185">Reference proteome</keyword>
<dbReference type="Proteomes" id="UP000069205">
    <property type="component" value="Chromosome"/>
</dbReference>
<dbReference type="RefSeq" id="WP_053380476.1">
    <property type="nucleotide sequence ID" value="NZ_CP011801.1"/>
</dbReference>
<protein>
    <submittedName>
        <fullName evidence="2">Uncharacterized protein</fullName>
    </submittedName>
</protein>
<evidence type="ECO:0000313" key="2">
    <source>
        <dbReference type="EMBL" id="ALA59477.1"/>
    </source>
</evidence>
<name>A0A0K2GFV2_NITMO</name>
<feature type="region of interest" description="Disordered" evidence="1">
    <location>
        <begin position="57"/>
        <end position="107"/>
    </location>
</feature>
<sequence length="107" mass="12546">MRKEPEKGHRIYRLYFNEEDPSDVALRRWIWSLPARKRGHIIKSILRKQLADWGRMKGRRVTRTPQPIKRMGSQRTIRAHETPKPSASNNDIQSLLNRAFASKASTP</sequence>
<dbReference type="AlphaFoldDB" id="A0A0K2GFV2"/>
<feature type="compositionally biased region" description="Polar residues" evidence="1">
    <location>
        <begin position="85"/>
        <end position="96"/>
    </location>
</feature>
<dbReference type="PATRIC" id="fig|42253.5.peg.3033"/>